<evidence type="ECO:0000313" key="2">
    <source>
        <dbReference type="Proteomes" id="UP000248132"/>
    </source>
</evidence>
<dbReference type="AlphaFoldDB" id="A0A318XJ98"/>
<feature type="non-terminal residue" evidence="1">
    <location>
        <position position="188"/>
    </location>
</feature>
<protein>
    <submittedName>
        <fullName evidence="1">Uncharacterized protein</fullName>
    </submittedName>
</protein>
<name>A0A318XJ98_9FIRM</name>
<dbReference type="Proteomes" id="UP000248132">
    <property type="component" value="Unassembled WGS sequence"/>
</dbReference>
<gene>
    <name evidence="1" type="ORF">LY28_03208</name>
</gene>
<evidence type="ECO:0000313" key="1">
    <source>
        <dbReference type="EMBL" id="PYG85788.1"/>
    </source>
</evidence>
<accession>A0A318XJ98</accession>
<comment type="caution">
    <text evidence="1">The sequence shown here is derived from an EMBL/GenBank/DDBJ whole genome shotgun (WGS) entry which is preliminary data.</text>
</comment>
<sequence length="188" mass="21734">MKLGILLKSIIEESKVLIKSRDFINVHRIGNSFSRSRKLSFTDLFYFIINSTKKSLSINYSQFKMDFPELKLQIVSKQAISKARQGISHEAFHELFDLSVNKYYELNTNFKKWNGFNIYSVNGSTVQVPNSEENLKIFGTNPNQYNKNGALASVSVLYDVMNDIIVDAEFSRYRSNERESAKNHIKKL</sequence>
<reference evidence="1 2" key="1">
    <citation type="submission" date="2018-06" db="EMBL/GenBank/DDBJ databases">
        <title>Genomic Encyclopedia of Type Strains, Phase I: the one thousand microbial genomes (KMG-I) project.</title>
        <authorList>
            <person name="Kyrpides N."/>
        </authorList>
    </citation>
    <scope>NUCLEOTIDE SEQUENCE [LARGE SCALE GENOMIC DNA]</scope>
    <source>
        <strain evidence="1 2">DSM 19573</strain>
    </source>
</reference>
<dbReference type="EMBL" id="QKMR01000023">
    <property type="protein sequence ID" value="PYG85788.1"/>
    <property type="molecule type" value="Genomic_DNA"/>
</dbReference>
<keyword evidence="2" id="KW-1185">Reference proteome</keyword>
<proteinExistence type="predicted"/>
<organism evidence="1 2">
    <name type="scientific">Ruminiclostridium sufflavum DSM 19573</name>
    <dbReference type="NCBI Taxonomy" id="1121337"/>
    <lineage>
        <taxon>Bacteria</taxon>
        <taxon>Bacillati</taxon>
        <taxon>Bacillota</taxon>
        <taxon>Clostridia</taxon>
        <taxon>Eubacteriales</taxon>
        <taxon>Oscillospiraceae</taxon>
        <taxon>Ruminiclostridium</taxon>
    </lineage>
</organism>